<name>A0A1U7NMQ0_9FIRM</name>
<accession>A0A1U7NMQ0</accession>
<dbReference type="OrthoDB" id="843723at2"/>
<dbReference type="GeneID" id="78275468"/>
<feature type="region of interest" description="Disordered" evidence="1">
    <location>
        <begin position="812"/>
        <end position="843"/>
    </location>
</feature>
<evidence type="ECO:0008006" key="6">
    <source>
        <dbReference type="Google" id="ProtNLM"/>
    </source>
</evidence>
<feature type="compositionally biased region" description="Polar residues" evidence="1">
    <location>
        <begin position="105"/>
        <end position="115"/>
    </location>
</feature>
<feature type="compositionally biased region" description="Basic and acidic residues" evidence="1">
    <location>
        <begin position="812"/>
        <end position="825"/>
    </location>
</feature>
<feature type="chain" id="PRO_5012504885" description="Gram-positive cocci surface proteins LPxTG domain-containing protein" evidence="3">
    <location>
        <begin position="26"/>
        <end position="906"/>
    </location>
</feature>
<sequence>MKKTHLYGAVAATMLLAPVTANVLAAENEGNPDEEWVEVVDPGNEQEDGLNTELADSSGTETGTSDSSEGDTGSSRDESNDDGSENNNLDIIGVSEAKTPEITPPQENLGNTETLDTNDSEYSIEETKAKNNNARLDAEDEMITIPAEEMYIPDPVTPDEEILIQKNYGSSETGTLNNWMESLDGIKVSIYDSKANQNVYEKNFAIDLAKFDRDQLSKMQFFNGEEFRSYLRYDMNDIITTIEKEIEQELNSERNQFLDLLLDYNHLNKKWKLNVNCETKGDSTYLTYSTVIHSLSVKDYFPDLGQATEEDLEDEKIIQNFYDALQSLDITLDGKKIQQVELTRDDFVVVKPTTIVTVPERAAAGVPNSVTIRINTQALAKRLGLSKNVYHIAATHLEEGTEPTIRYAFGDSKVISLYFTTNGTWKMTNAVDSNLKIDYKTLDIDEFLKEMDSLTNALKVHIYDISDQNKVTEFEYDSKNASLSDDVNINEFGVVVRGGRSVGFDRDGYLKKYEELKNGKYKFAISQTGGLYKHFAYKSSLYWDHMYQPELVIYVEKDTLSENQYSNNGVRLSAKSNEDLYGLEFKAENSTSNHNFGFDSANETIGYTLSFVNRQGEKVERTGTFEVQMPIPTGWSGKELKVYQVDRSGNKELLSILMDEMVVFTPASLTTFVLVKEAEPENLIKTEATFSKGGYQVKAESKEDLTGLQIVIDKVEADNNFGLTSKYQTIGYDIHFENEEGKEIDRTGKFTVRLPIPEQFAGKNVRIFHKENQDSKATELQFKIVDGKYYEFETTLFSWFIIASEITQAVEKPTDNNKPNEKPADQNKPMTPADEANKPVVKPTVNEGNETKVIPVKVEILRMAKEGSNTKHSPNTGIAVHKTSSLFTGFLSLLGLGFLARKKRKF</sequence>
<keyword evidence="2" id="KW-0812">Transmembrane</keyword>
<dbReference type="AlphaFoldDB" id="A0A1U7NMQ0"/>
<keyword evidence="2" id="KW-0472">Membrane</keyword>
<reference evidence="4 5" key="1">
    <citation type="submission" date="2016-11" db="EMBL/GenBank/DDBJ databases">
        <title>Description of two novel members of the family Erysipelotrichaceae: Ileibacterium lipovorans gen. nov., sp. nov. and Dubosiella newyorkensis, gen. nov., sp. nov.</title>
        <authorList>
            <person name="Cox L.M."/>
            <person name="Sohn J."/>
            <person name="Tyrrell K.L."/>
            <person name="Citron D.M."/>
            <person name="Lawson P.A."/>
            <person name="Patel N.B."/>
            <person name="Iizumi T."/>
            <person name="Perez-Perez G.I."/>
            <person name="Goldstein E.J."/>
            <person name="Blaser M.J."/>
        </authorList>
    </citation>
    <scope>NUCLEOTIDE SEQUENCE [LARGE SCALE GENOMIC DNA]</scope>
    <source>
        <strain evidence="4 5">NYU-BL-A4</strain>
    </source>
</reference>
<evidence type="ECO:0000313" key="5">
    <source>
        <dbReference type="Proteomes" id="UP000186705"/>
    </source>
</evidence>
<keyword evidence="5" id="KW-1185">Reference proteome</keyword>
<dbReference type="STRING" id="1862672.BO225_05850"/>
<evidence type="ECO:0000256" key="3">
    <source>
        <dbReference type="SAM" id="SignalP"/>
    </source>
</evidence>
<feature type="signal peptide" evidence="3">
    <location>
        <begin position="1"/>
        <end position="25"/>
    </location>
</feature>
<dbReference type="EMBL" id="MPKA01000063">
    <property type="protein sequence ID" value="OLU46540.1"/>
    <property type="molecule type" value="Genomic_DNA"/>
</dbReference>
<feature type="compositionally biased region" description="Acidic residues" evidence="1">
    <location>
        <begin position="30"/>
        <end position="50"/>
    </location>
</feature>
<feature type="region of interest" description="Disordered" evidence="1">
    <location>
        <begin position="27"/>
        <end position="119"/>
    </location>
</feature>
<keyword evidence="2" id="KW-1133">Transmembrane helix</keyword>
<protein>
    <recommendedName>
        <fullName evidence="6">Gram-positive cocci surface proteins LPxTG domain-containing protein</fullName>
    </recommendedName>
</protein>
<feature type="compositionally biased region" description="Low complexity" evidence="1">
    <location>
        <begin position="56"/>
        <end position="73"/>
    </location>
</feature>
<dbReference type="RefSeq" id="WP_076341339.1">
    <property type="nucleotide sequence ID" value="NZ_JBGNFS010000004.1"/>
</dbReference>
<comment type="caution">
    <text evidence="4">The sequence shown here is derived from an EMBL/GenBank/DDBJ whole genome shotgun (WGS) entry which is preliminary data.</text>
</comment>
<evidence type="ECO:0000313" key="4">
    <source>
        <dbReference type="EMBL" id="OLU46540.1"/>
    </source>
</evidence>
<feature type="transmembrane region" description="Helical" evidence="2">
    <location>
        <begin position="883"/>
        <end position="900"/>
    </location>
</feature>
<gene>
    <name evidence="4" type="ORF">BO225_05850</name>
</gene>
<dbReference type="Proteomes" id="UP000186705">
    <property type="component" value="Unassembled WGS sequence"/>
</dbReference>
<keyword evidence="3" id="KW-0732">Signal</keyword>
<evidence type="ECO:0000256" key="2">
    <source>
        <dbReference type="SAM" id="Phobius"/>
    </source>
</evidence>
<proteinExistence type="predicted"/>
<organism evidence="4 5">
    <name type="scientific">Dubosiella newyorkensis</name>
    <dbReference type="NCBI Taxonomy" id="1862672"/>
    <lineage>
        <taxon>Bacteria</taxon>
        <taxon>Bacillati</taxon>
        <taxon>Bacillota</taxon>
        <taxon>Erysipelotrichia</taxon>
        <taxon>Erysipelotrichales</taxon>
        <taxon>Erysipelotrichaceae</taxon>
        <taxon>Dubosiella</taxon>
    </lineage>
</organism>
<evidence type="ECO:0000256" key="1">
    <source>
        <dbReference type="SAM" id="MobiDB-lite"/>
    </source>
</evidence>